<gene>
    <name evidence="1" type="ORF">Zm00014a_029800</name>
</gene>
<name>A0A3L6EUL6_MAIZE</name>
<protein>
    <submittedName>
        <fullName evidence="1">Uncharacterized protein</fullName>
    </submittedName>
</protein>
<comment type="caution">
    <text evidence="1">The sequence shown here is derived from an EMBL/GenBank/DDBJ whole genome shotgun (WGS) entry which is preliminary data.</text>
</comment>
<sequence>MRLCLSTLVFRSIHMY</sequence>
<reference evidence="1" key="1">
    <citation type="journal article" date="2018" name="Nat. Genet.">
        <title>Extensive intraspecific gene order and gene structural variations between Mo17 and other maize genomes.</title>
        <authorList>
            <person name="Sun S."/>
            <person name="Zhou Y."/>
            <person name="Chen J."/>
            <person name="Shi J."/>
            <person name="Zhao H."/>
            <person name="Zhao H."/>
            <person name="Song W."/>
            <person name="Zhang M."/>
            <person name="Cui Y."/>
            <person name="Dong X."/>
            <person name="Liu H."/>
            <person name="Ma X."/>
            <person name="Jiao Y."/>
            <person name="Wang B."/>
            <person name="Wei X."/>
            <person name="Stein J.C."/>
            <person name="Glaubitz J.C."/>
            <person name="Lu F."/>
            <person name="Yu G."/>
            <person name="Liang C."/>
            <person name="Fengler K."/>
            <person name="Li B."/>
            <person name="Rafalski A."/>
            <person name="Schnable P.S."/>
            <person name="Ware D.H."/>
            <person name="Buckler E.S."/>
            <person name="Lai J."/>
        </authorList>
    </citation>
    <scope>NUCLEOTIDE SEQUENCE [LARGE SCALE GENOMIC DNA]</scope>
    <source>
        <tissue evidence="1">Seedling</tissue>
    </source>
</reference>
<dbReference type="Proteomes" id="UP000251960">
    <property type="component" value="Chromosome 5"/>
</dbReference>
<accession>A0A3L6EUL6</accession>
<evidence type="ECO:0000313" key="1">
    <source>
        <dbReference type="EMBL" id="PWZ24399.1"/>
    </source>
</evidence>
<organism evidence="1">
    <name type="scientific">Zea mays</name>
    <name type="common">Maize</name>
    <dbReference type="NCBI Taxonomy" id="4577"/>
    <lineage>
        <taxon>Eukaryota</taxon>
        <taxon>Viridiplantae</taxon>
        <taxon>Streptophyta</taxon>
        <taxon>Embryophyta</taxon>
        <taxon>Tracheophyta</taxon>
        <taxon>Spermatophyta</taxon>
        <taxon>Magnoliopsida</taxon>
        <taxon>Liliopsida</taxon>
        <taxon>Poales</taxon>
        <taxon>Poaceae</taxon>
        <taxon>PACMAD clade</taxon>
        <taxon>Panicoideae</taxon>
        <taxon>Andropogonodae</taxon>
        <taxon>Andropogoneae</taxon>
        <taxon>Tripsacinae</taxon>
        <taxon>Zea</taxon>
    </lineage>
</organism>
<dbReference type="EMBL" id="NCVQ01000006">
    <property type="protein sequence ID" value="PWZ24399.1"/>
    <property type="molecule type" value="Genomic_DNA"/>
</dbReference>
<dbReference type="AlphaFoldDB" id="A0A3L6EUL6"/>
<proteinExistence type="predicted"/>